<keyword evidence="2" id="KW-0812">Transmembrane</keyword>
<reference evidence="3" key="1">
    <citation type="submission" date="2022-03" db="EMBL/GenBank/DDBJ databases">
        <authorList>
            <person name="Martin H S."/>
        </authorList>
    </citation>
    <scope>NUCLEOTIDE SEQUENCE</scope>
</reference>
<gene>
    <name evidence="3" type="ORF">IPOD504_LOCUS4295</name>
</gene>
<dbReference type="Proteomes" id="UP000837857">
    <property type="component" value="Chromosome 15"/>
</dbReference>
<feature type="compositionally biased region" description="Polar residues" evidence="1">
    <location>
        <begin position="169"/>
        <end position="184"/>
    </location>
</feature>
<evidence type="ECO:0000313" key="4">
    <source>
        <dbReference type="Proteomes" id="UP000837857"/>
    </source>
</evidence>
<name>A0ABN8HZB4_9NEOP</name>
<keyword evidence="2" id="KW-0472">Membrane</keyword>
<keyword evidence="2" id="KW-1133">Transmembrane helix</keyword>
<sequence length="184" mass="19797">MCDDSFLIIMACLQIILLAASASLVLGQRPFFAGSRPIGYPEIEKPSTTADELGNRFGEGTTQRLPVEALGDRDLVDRLSKLPIDKQPFWFINWQAIEAHRQQPQTYPLRPNPFAESASVNAPAPSGNPPTSSDLGNRSGVSANPTSAPSPTNAPLYKQSDNRVKESVHSVSKTNGGKGPNAQN</sequence>
<feature type="non-terminal residue" evidence="3">
    <location>
        <position position="184"/>
    </location>
</feature>
<accession>A0ABN8HZB4</accession>
<evidence type="ECO:0000256" key="1">
    <source>
        <dbReference type="SAM" id="MobiDB-lite"/>
    </source>
</evidence>
<evidence type="ECO:0000313" key="3">
    <source>
        <dbReference type="EMBL" id="CAH2043440.1"/>
    </source>
</evidence>
<feature type="region of interest" description="Disordered" evidence="1">
    <location>
        <begin position="106"/>
        <end position="184"/>
    </location>
</feature>
<evidence type="ECO:0000256" key="2">
    <source>
        <dbReference type="SAM" id="Phobius"/>
    </source>
</evidence>
<feature type="transmembrane region" description="Helical" evidence="2">
    <location>
        <begin position="6"/>
        <end position="26"/>
    </location>
</feature>
<feature type="compositionally biased region" description="Polar residues" evidence="1">
    <location>
        <begin position="129"/>
        <end position="153"/>
    </location>
</feature>
<organism evidence="3 4">
    <name type="scientific">Iphiclides podalirius</name>
    <name type="common">scarce swallowtail</name>
    <dbReference type="NCBI Taxonomy" id="110791"/>
    <lineage>
        <taxon>Eukaryota</taxon>
        <taxon>Metazoa</taxon>
        <taxon>Ecdysozoa</taxon>
        <taxon>Arthropoda</taxon>
        <taxon>Hexapoda</taxon>
        <taxon>Insecta</taxon>
        <taxon>Pterygota</taxon>
        <taxon>Neoptera</taxon>
        <taxon>Endopterygota</taxon>
        <taxon>Lepidoptera</taxon>
        <taxon>Glossata</taxon>
        <taxon>Ditrysia</taxon>
        <taxon>Papilionoidea</taxon>
        <taxon>Papilionidae</taxon>
        <taxon>Papilioninae</taxon>
        <taxon>Iphiclides</taxon>
    </lineage>
</organism>
<proteinExistence type="predicted"/>
<protein>
    <submittedName>
        <fullName evidence="3">Uncharacterized protein</fullName>
    </submittedName>
</protein>
<dbReference type="EMBL" id="OW152827">
    <property type="protein sequence ID" value="CAH2043440.1"/>
    <property type="molecule type" value="Genomic_DNA"/>
</dbReference>
<keyword evidence="4" id="KW-1185">Reference proteome</keyword>